<protein>
    <submittedName>
        <fullName evidence="2">Uncharacterized protein</fullName>
    </submittedName>
</protein>
<reference evidence="2 3" key="1">
    <citation type="journal article" date="2018" name="Biotechnol. Biofuels">
        <title>Integrative visual omics of the white-rot fungus Polyporus brumalis exposes the biotechnological potential of its oxidative enzymes for delignifying raw plant biomass.</title>
        <authorList>
            <person name="Miyauchi S."/>
            <person name="Rancon A."/>
            <person name="Drula E."/>
            <person name="Hage H."/>
            <person name="Chaduli D."/>
            <person name="Favel A."/>
            <person name="Grisel S."/>
            <person name="Henrissat B."/>
            <person name="Herpoel-Gimbert I."/>
            <person name="Ruiz-Duenas F.J."/>
            <person name="Chevret D."/>
            <person name="Hainaut M."/>
            <person name="Lin J."/>
            <person name="Wang M."/>
            <person name="Pangilinan J."/>
            <person name="Lipzen A."/>
            <person name="Lesage-Meessen L."/>
            <person name="Navarro D."/>
            <person name="Riley R."/>
            <person name="Grigoriev I.V."/>
            <person name="Zhou S."/>
            <person name="Raouche S."/>
            <person name="Rosso M.N."/>
        </authorList>
    </citation>
    <scope>NUCLEOTIDE SEQUENCE [LARGE SCALE GENOMIC DNA]</scope>
    <source>
        <strain evidence="2 3">BRFM 1820</strain>
    </source>
</reference>
<keyword evidence="3" id="KW-1185">Reference proteome</keyword>
<gene>
    <name evidence="2" type="ORF">OH76DRAFT_1476758</name>
</gene>
<dbReference type="Proteomes" id="UP000256964">
    <property type="component" value="Unassembled WGS sequence"/>
</dbReference>
<evidence type="ECO:0000313" key="3">
    <source>
        <dbReference type="Proteomes" id="UP000256964"/>
    </source>
</evidence>
<keyword evidence="1" id="KW-0472">Membrane</keyword>
<evidence type="ECO:0000256" key="1">
    <source>
        <dbReference type="SAM" id="Phobius"/>
    </source>
</evidence>
<accession>A0A371DXS7</accession>
<name>A0A371DXS7_9APHY</name>
<dbReference type="STRING" id="139420.A0A371DXS7"/>
<keyword evidence="1" id="KW-1133">Transmembrane helix</keyword>
<keyword evidence="1" id="KW-0812">Transmembrane</keyword>
<sequence length="281" mass="31578">MNAQRAAQIAPALQYLQACNITLHELLLSVLVHGYCNDPASRFYSDLVNNTESVLSAFHDHHATTFKTQEWSRKLVVARCSDALQDLTSSAHGWQFSAMHARPEQIQDFKIEEMAAEITRTAPELWCLVRTLLGGSKAREEDMPSEEAAEEMDIDDEALWDMVGDLPGEEGLNTDGSGARLGKRAQGRLRELRGALINVKAVVIISILMMMIWTPDGRKRRGIQKLCQGSIALPETWATAERLQRPGSNNFYTRQGELRRRVAGRHDEDISRVLRRALTLL</sequence>
<dbReference type="AlphaFoldDB" id="A0A371DXS7"/>
<organism evidence="2 3">
    <name type="scientific">Lentinus brumalis</name>
    <dbReference type="NCBI Taxonomy" id="2498619"/>
    <lineage>
        <taxon>Eukaryota</taxon>
        <taxon>Fungi</taxon>
        <taxon>Dikarya</taxon>
        <taxon>Basidiomycota</taxon>
        <taxon>Agaricomycotina</taxon>
        <taxon>Agaricomycetes</taxon>
        <taxon>Polyporales</taxon>
        <taxon>Polyporaceae</taxon>
        <taxon>Lentinus</taxon>
    </lineage>
</organism>
<feature type="transmembrane region" description="Helical" evidence="1">
    <location>
        <begin position="195"/>
        <end position="213"/>
    </location>
</feature>
<proteinExistence type="predicted"/>
<dbReference type="OrthoDB" id="4743193at2759"/>
<evidence type="ECO:0000313" key="2">
    <source>
        <dbReference type="EMBL" id="RDX57352.1"/>
    </source>
</evidence>
<dbReference type="EMBL" id="KZ857379">
    <property type="protein sequence ID" value="RDX57352.1"/>
    <property type="molecule type" value="Genomic_DNA"/>
</dbReference>